<organism evidence="13 14">
    <name type="scientific">Nitrincola iocasae</name>
    <dbReference type="NCBI Taxonomy" id="2614693"/>
    <lineage>
        <taxon>Bacteria</taxon>
        <taxon>Pseudomonadati</taxon>
        <taxon>Pseudomonadota</taxon>
        <taxon>Gammaproteobacteria</taxon>
        <taxon>Oceanospirillales</taxon>
        <taxon>Oceanospirillaceae</taxon>
        <taxon>Nitrincola</taxon>
    </lineage>
</organism>
<dbReference type="GO" id="GO:0009252">
    <property type="term" value="P:peptidoglycan biosynthetic process"/>
    <property type="evidence" value="ECO:0007669"/>
    <property type="project" value="UniProtKB-UniRule"/>
</dbReference>
<gene>
    <name evidence="11 13" type="primary">mtgA</name>
    <name evidence="13" type="ORF">F5I99_11380</name>
</gene>
<keyword evidence="5 11" id="KW-0812">Transmembrane</keyword>
<comment type="function">
    <text evidence="11">Peptidoglycan polymerase that catalyzes glycan chain elongation from lipid-linked precursors.</text>
</comment>
<keyword evidence="4 11" id="KW-0808">Transferase</keyword>
<keyword evidence="7 11" id="KW-0573">Peptidoglycan synthesis</keyword>
<evidence type="ECO:0000256" key="10">
    <source>
        <dbReference type="ARBA" id="ARBA00023316"/>
    </source>
</evidence>
<keyword evidence="14" id="KW-1185">Reference proteome</keyword>
<keyword evidence="8 11" id="KW-1133">Transmembrane helix</keyword>
<dbReference type="GO" id="GO:0008360">
    <property type="term" value="P:regulation of cell shape"/>
    <property type="evidence" value="ECO:0007669"/>
    <property type="project" value="UniProtKB-KW"/>
</dbReference>
<dbReference type="EMBL" id="CP044222">
    <property type="protein sequence ID" value="QEW07060.1"/>
    <property type="molecule type" value="Genomic_DNA"/>
</dbReference>
<comment type="pathway">
    <text evidence="11">Cell wall biogenesis; peptidoglycan biosynthesis.</text>
</comment>
<dbReference type="Gene3D" id="1.10.3810.10">
    <property type="entry name" value="Biosynthetic peptidoglycan transglycosylase-like"/>
    <property type="match status" value="1"/>
</dbReference>
<dbReference type="GO" id="GO:0016763">
    <property type="term" value="F:pentosyltransferase activity"/>
    <property type="evidence" value="ECO:0007669"/>
    <property type="project" value="InterPro"/>
</dbReference>
<dbReference type="InterPro" id="IPR001264">
    <property type="entry name" value="Glyco_trans_51"/>
</dbReference>
<accession>A0A5J6LEL8</accession>
<feature type="transmembrane region" description="Helical" evidence="11">
    <location>
        <begin position="12"/>
        <end position="33"/>
    </location>
</feature>
<dbReference type="PANTHER" id="PTHR30400:SF0">
    <property type="entry name" value="BIOSYNTHETIC PEPTIDOGLYCAN TRANSGLYCOSYLASE"/>
    <property type="match status" value="1"/>
</dbReference>
<dbReference type="NCBIfam" id="TIGR02070">
    <property type="entry name" value="mono_pep_trsgly"/>
    <property type="match status" value="1"/>
</dbReference>
<evidence type="ECO:0000259" key="12">
    <source>
        <dbReference type="Pfam" id="PF00912"/>
    </source>
</evidence>
<keyword evidence="2 11" id="KW-0997">Cell inner membrane</keyword>
<protein>
    <recommendedName>
        <fullName evidence="11">Biosynthetic peptidoglycan transglycosylase</fullName>
        <ecNumber evidence="11">2.4.99.28</ecNumber>
    </recommendedName>
    <alternativeName>
        <fullName evidence="11">Glycan polymerase</fullName>
    </alternativeName>
    <alternativeName>
        <fullName evidence="11">Peptidoglycan glycosyltransferase MtgA</fullName>
        <shortName evidence="11">PGT</shortName>
    </alternativeName>
</protein>
<comment type="subcellular location">
    <subcellularLocation>
        <location evidence="11">Cell inner membrane</location>
        <topology evidence="11">Single-pass membrane protein</topology>
    </subcellularLocation>
</comment>
<keyword evidence="1 11" id="KW-1003">Cell membrane</keyword>
<dbReference type="EC" id="2.4.99.28" evidence="11"/>
<evidence type="ECO:0000313" key="13">
    <source>
        <dbReference type="EMBL" id="QEW07060.1"/>
    </source>
</evidence>
<dbReference type="AlphaFoldDB" id="A0A5J6LEL8"/>
<dbReference type="GO" id="GO:0008955">
    <property type="term" value="F:peptidoglycan glycosyltransferase activity"/>
    <property type="evidence" value="ECO:0007669"/>
    <property type="project" value="UniProtKB-UniRule"/>
</dbReference>
<evidence type="ECO:0000256" key="9">
    <source>
        <dbReference type="ARBA" id="ARBA00023136"/>
    </source>
</evidence>
<evidence type="ECO:0000256" key="7">
    <source>
        <dbReference type="ARBA" id="ARBA00022984"/>
    </source>
</evidence>
<sequence length="280" mass="31997">MRKKIKRWLRKLLFWLLLLSVLFLLMLWLMRWITPPTTAFMLQHNVSALFSEERHFARNHWVPLEQIPAAMQLAVMASEDQKFPHHFGIDIEATWAAIMAYRSGQQAGGGSTITQQVAKNMFLWGGRSRFRKALEWGLSVLLELFWGKERILEVYLNIAQFGKQDYGVGAASQYLLQKPVENISWEDAALLASALPSPARFDVTRPSQYMRARQAFILRQMHNLGGEAYLQKISARSEITSPRDAAFLVAVIEFSEGCESSALPAEDQIPLLSPGWCWQN</sequence>
<evidence type="ECO:0000256" key="5">
    <source>
        <dbReference type="ARBA" id="ARBA00022692"/>
    </source>
</evidence>
<dbReference type="KEGG" id="nik:F5I99_11380"/>
<keyword evidence="6 11" id="KW-0133">Cell shape</keyword>
<evidence type="ECO:0000313" key="14">
    <source>
        <dbReference type="Proteomes" id="UP000325606"/>
    </source>
</evidence>
<evidence type="ECO:0000256" key="3">
    <source>
        <dbReference type="ARBA" id="ARBA00022676"/>
    </source>
</evidence>
<evidence type="ECO:0000256" key="2">
    <source>
        <dbReference type="ARBA" id="ARBA00022519"/>
    </source>
</evidence>
<keyword evidence="9 11" id="KW-0472">Membrane</keyword>
<dbReference type="Pfam" id="PF00912">
    <property type="entry name" value="Transgly"/>
    <property type="match status" value="1"/>
</dbReference>
<feature type="domain" description="Glycosyl transferase family 51" evidence="12">
    <location>
        <begin position="57"/>
        <end position="222"/>
    </location>
</feature>
<dbReference type="InterPro" id="IPR023346">
    <property type="entry name" value="Lysozyme-like_dom_sf"/>
</dbReference>
<dbReference type="GO" id="GO:0071555">
    <property type="term" value="P:cell wall organization"/>
    <property type="evidence" value="ECO:0007669"/>
    <property type="project" value="UniProtKB-KW"/>
</dbReference>
<evidence type="ECO:0000256" key="1">
    <source>
        <dbReference type="ARBA" id="ARBA00022475"/>
    </source>
</evidence>
<dbReference type="HAMAP" id="MF_00766">
    <property type="entry name" value="PGT_MtgA"/>
    <property type="match status" value="1"/>
</dbReference>
<dbReference type="Proteomes" id="UP000325606">
    <property type="component" value="Chromosome"/>
</dbReference>
<dbReference type="SUPFAM" id="SSF53955">
    <property type="entry name" value="Lysozyme-like"/>
    <property type="match status" value="1"/>
</dbReference>
<evidence type="ECO:0000256" key="6">
    <source>
        <dbReference type="ARBA" id="ARBA00022960"/>
    </source>
</evidence>
<dbReference type="InterPro" id="IPR036950">
    <property type="entry name" value="PBP_transglycosylase"/>
</dbReference>
<evidence type="ECO:0000256" key="4">
    <source>
        <dbReference type="ARBA" id="ARBA00022679"/>
    </source>
</evidence>
<dbReference type="InterPro" id="IPR011812">
    <property type="entry name" value="Pep_trsgly"/>
</dbReference>
<dbReference type="PANTHER" id="PTHR30400">
    <property type="entry name" value="MONOFUNCTIONAL BIOSYNTHETIC PEPTIDOGLYCAN TRANSGLYCOSYLASE"/>
    <property type="match status" value="1"/>
</dbReference>
<evidence type="ECO:0000256" key="8">
    <source>
        <dbReference type="ARBA" id="ARBA00022989"/>
    </source>
</evidence>
<comment type="catalytic activity">
    <reaction evidence="11">
        <text>[GlcNAc-(1-&gt;4)-Mur2Ac(oyl-L-Ala-gamma-D-Glu-L-Lys-D-Ala-D-Ala)](n)-di-trans,octa-cis-undecaprenyl diphosphate + beta-D-GlcNAc-(1-&gt;4)-Mur2Ac(oyl-L-Ala-gamma-D-Glu-L-Lys-D-Ala-D-Ala)-di-trans,octa-cis-undecaprenyl diphosphate = [GlcNAc-(1-&gt;4)-Mur2Ac(oyl-L-Ala-gamma-D-Glu-L-Lys-D-Ala-D-Ala)](n+1)-di-trans,octa-cis-undecaprenyl diphosphate + di-trans,octa-cis-undecaprenyl diphosphate + H(+)</text>
        <dbReference type="Rhea" id="RHEA:23708"/>
        <dbReference type="Rhea" id="RHEA-COMP:9602"/>
        <dbReference type="Rhea" id="RHEA-COMP:9603"/>
        <dbReference type="ChEBI" id="CHEBI:15378"/>
        <dbReference type="ChEBI" id="CHEBI:58405"/>
        <dbReference type="ChEBI" id="CHEBI:60033"/>
        <dbReference type="ChEBI" id="CHEBI:78435"/>
        <dbReference type="EC" id="2.4.99.28"/>
    </reaction>
</comment>
<reference evidence="13 14" key="1">
    <citation type="submission" date="2019-09" db="EMBL/GenBank/DDBJ databases">
        <title>Nitrincola iocasae sp. nov., a bacterium isolated from the sediment collected at a cold seep field in South China Sea.</title>
        <authorList>
            <person name="Zhang H."/>
            <person name="Wang H."/>
            <person name="Li C."/>
        </authorList>
    </citation>
    <scope>NUCLEOTIDE SEQUENCE [LARGE SCALE GENOMIC DNA]</scope>
    <source>
        <strain evidence="13 14">KXZD1103</strain>
    </source>
</reference>
<keyword evidence="3 11" id="KW-0328">Glycosyltransferase</keyword>
<dbReference type="GO" id="GO:0005886">
    <property type="term" value="C:plasma membrane"/>
    <property type="evidence" value="ECO:0007669"/>
    <property type="project" value="UniProtKB-SubCell"/>
</dbReference>
<name>A0A5J6LEL8_9GAMM</name>
<dbReference type="UniPathway" id="UPA00219"/>
<keyword evidence="10 11" id="KW-0961">Cell wall biogenesis/degradation</keyword>
<proteinExistence type="inferred from homology"/>
<evidence type="ECO:0000256" key="11">
    <source>
        <dbReference type="HAMAP-Rule" id="MF_00766"/>
    </source>
</evidence>
<comment type="similarity">
    <text evidence="11">Belongs to the glycosyltransferase 51 family.</text>
</comment>
<dbReference type="GO" id="GO:0009274">
    <property type="term" value="C:peptidoglycan-based cell wall"/>
    <property type="evidence" value="ECO:0007669"/>
    <property type="project" value="InterPro"/>
</dbReference>